<evidence type="ECO:0000256" key="1">
    <source>
        <dbReference type="PROSITE-ProRule" id="PRU00169"/>
    </source>
</evidence>
<dbReference type="AlphaFoldDB" id="A0A5B8L1V8"/>
<dbReference type="SUPFAM" id="SSF52172">
    <property type="entry name" value="CheY-like"/>
    <property type="match status" value="1"/>
</dbReference>
<feature type="modified residue" description="4-aspartylphosphate" evidence="1">
    <location>
        <position position="56"/>
    </location>
</feature>
<keyword evidence="4" id="KW-1185">Reference proteome</keyword>
<evidence type="ECO:0000313" key="3">
    <source>
        <dbReference type="EMBL" id="QDZ01652.1"/>
    </source>
</evidence>
<protein>
    <submittedName>
        <fullName evidence="3">Response regulator</fullName>
    </submittedName>
</protein>
<evidence type="ECO:0000259" key="2">
    <source>
        <dbReference type="PROSITE" id="PS50110"/>
    </source>
</evidence>
<dbReference type="InterPro" id="IPR001789">
    <property type="entry name" value="Sig_transdc_resp-reg_receiver"/>
</dbReference>
<dbReference type="Gene3D" id="3.40.50.2300">
    <property type="match status" value="1"/>
</dbReference>
<name>A0A5B8L1V8_9HYPH</name>
<organism evidence="3 4">
    <name type="scientific">Nitratireductor mangrovi</name>
    <dbReference type="NCBI Taxonomy" id="2599600"/>
    <lineage>
        <taxon>Bacteria</taxon>
        <taxon>Pseudomonadati</taxon>
        <taxon>Pseudomonadota</taxon>
        <taxon>Alphaproteobacteria</taxon>
        <taxon>Hyphomicrobiales</taxon>
        <taxon>Phyllobacteriaceae</taxon>
        <taxon>Nitratireductor</taxon>
    </lineage>
</organism>
<feature type="domain" description="Response regulatory" evidence="2">
    <location>
        <begin position="8"/>
        <end position="125"/>
    </location>
</feature>
<dbReference type="PROSITE" id="PS50110">
    <property type="entry name" value="RESPONSE_REGULATORY"/>
    <property type="match status" value="1"/>
</dbReference>
<dbReference type="GO" id="GO:0000160">
    <property type="term" value="P:phosphorelay signal transduction system"/>
    <property type="evidence" value="ECO:0007669"/>
    <property type="project" value="InterPro"/>
</dbReference>
<evidence type="ECO:0000313" key="4">
    <source>
        <dbReference type="Proteomes" id="UP000321389"/>
    </source>
</evidence>
<dbReference type="Proteomes" id="UP000321389">
    <property type="component" value="Chromosome"/>
</dbReference>
<accession>A0A5B8L1V8</accession>
<dbReference type="KEGG" id="niy:FQ775_15445"/>
<dbReference type="EMBL" id="CP042301">
    <property type="protein sequence ID" value="QDZ01652.1"/>
    <property type="molecule type" value="Genomic_DNA"/>
</dbReference>
<dbReference type="RefSeq" id="WP_146300293.1">
    <property type="nucleotide sequence ID" value="NZ_CP042301.2"/>
</dbReference>
<sequence length="136" mass="14621">MTDVAKAQALVVGSSPINCVVISRVVERFGIRVSSVAPRQATERLTREEPAIVILDLQPSDGDCAELFEQLRAMRSRTSRSLPAVLLLSTTNTVPGTVEAGPVVDMVVARPVTIDRLQPAIEALRARNGDYSAPRA</sequence>
<keyword evidence="1" id="KW-0597">Phosphoprotein</keyword>
<proteinExistence type="predicted"/>
<reference evidence="3" key="1">
    <citation type="submission" date="2020-04" db="EMBL/GenBank/DDBJ databases">
        <title>Nitratireductor sp. nov. isolated from mangrove soil.</title>
        <authorList>
            <person name="Ye Y."/>
        </authorList>
    </citation>
    <scope>NUCLEOTIDE SEQUENCE</scope>
    <source>
        <strain evidence="3">SY7</strain>
    </source>
</reference>
<gene>
    <name evidence="3" type="ORF">FQ775_15445</name>
</gene>
<dbReference type="OrthoDB" id="8030399at2"/>
<dbReference type="InterPro" id="IPR011006">
    <property type="entry name" value="CheY-like_superfamily"/>
</dbReference>